<dbReference type="NCBIfam" id="TIGR03032">
    <property type="entry name" value="TIGR03032 family protein"/>
    <property type="match status" value="1"/>
</dbReference>
<sequence>MPTSADIEDATASDRPAGKDIGTPVSWTHSASLPEILTKAGCSLLVSTYQAGQLVAVGVDDGRVNLSFRHFDRAMGVAVDPADAPSAAGRTGPGLTVGSKNQVWSLRSFPDIARRLPGARYDGCYLPRSSTFTGPVQGHEMVWGRDADGAPELWMVNTAFSCLVGLTAPERAEHNFVPRWRPPFITSLAAEDRCHLNGLALRDGRPAYVSLMAATDEPTGWRRLPKASGMVLDVASGQPVTTGIVMPHSPRWHDGHLYVLNSGMGHLQRVDLASGRRDVVAALPGYARGLAIHDGLAFVGLSRIRETAIFGEVPLAEYHDQLKCGLGVIDLATGTTVATFEFTTAVEEIFDVQVLPDVRCPALSGPDTGEIWIA</sequence>
<protein>
    <submittedName>
        <fullName evidence="3">Uncharacterized protein (TIGR03032 family)</fullName>
    </submittedName>
</protein>
<proteinExistence type="predicted"/>
<organism evidence="3 4">
    <name type="scientific">Nocardioides kongjuensis</name>
    <dbReference type="NCBI Taxonomy" id="349522"/>
    <lineage>
        <taxon>Bacteria</taxon>
        <taxon>Bacillati</taxon>
        <taxon>Actinomycetota</taxon>
        <taxon>Actinomycetes</taxon>
        <taxon>Propionibacteriales</taxon>
        <taxon>Nocardioidaceae</taxon>
        <taxon>Nocardioides</taxon>
    </lineage>
</organism>
<feature type="compositionally biased region" description="Acidic residues" evidence="1">
    <location>
        <begin position="1"/>
        <end position="11"/>
    </location>
</feature>
<evidence type="ECO:0000313" key="4">
    <source>
        <dbReference type="Proteomes" id="UP000582231"/>
    </source>
</evidence>
<evidence type="ECO:0000259" key="2">
    <source>
        <dbReference type="Pfam" id="PF16261"/>
    </source>
</evidence>
<dbReference type="EMBL" id="JACCBF010000001">
    <property type="protein sequence ID" value="NYD33039.1"/>
    <property type="molecule type" value="Genomic_DNA"/>
</dbReference>
<name>A0A852RQS5_9ACTN</name>
<reference evidence="3 4" key="1">
    <citation type="submission" date="2020-07" db="EMBL/GenBank/DDBJ databases">
        <title>Sequencing the genomes of 1000 actinobacteria strains.</title>
        <authorList>
            <person name="Klenk H.-P."/>
        </authorList>
    </citation>
    <scope>NUCLEOTIDE SEQUENCE [LARGE SCALE GENOMIC DNA]</scope>
    <source>
        <strain evidence="3 4">DSM 19082</strain>
    </source>
</reference>
<dbReference type="AlphaFoldDB" id="A0A852RQS5"/>
<dbReference type="Pfam" id="PF16261">
    <property type="entry name" value="DUF4915"/>
    <property type="match status" value="1"/>
</dbReference>
<comment type="caution">
    <text evidence="3">The sequence shown here is derived from an EMBL/GenBank/DDBJ whole genome shotgun (WGS) entry which is preliminary data.</text>
</comment>
<dbReference type="InterPro" id="IPR017481">
    <property type="entry name" value="CHP03032"/>
</dbReference>
<evidence type="ECO:0000313" key="3">
    <source>
        <dbReference type="EMBL" id="NYD33039.1"/>
    </source>
</evidence>
<accession>A0A852RQS5</accession>
<dbReference type="Proteomes" id="UP000582231">
    <property type="component" value="Unassembled WGS sequence"/>
</dbReference>
<evidence type="ECO:0000256" key="1">
    <source>
        <dbReference type="SAM" id="MobiDB-lite"/>
    </source>
</evidence>
<gene>
    <name evidence="3" type="ORF">BJ958_004585</name>
</gene>
<dbReference type="SUPFAM" id="SSF63829">
    <property type="entry name" value="Calcium-dependent phosphotriesterase"/>
    <property type="match status" value="1"/>
</dbReference>
<feature type="domain" description="Conserved hypothetical protein CHP03032" evidence="2">
    <location>
        <begin position="32"/>
        <end position="362"/>
    </location>
</feature>
<keyword evidence="4" id="KW-1185">Reference proteome</keyword>
<dbReference type="RefSeq" id="WP_179729137.1">
    <property type="nucleotide sequence ID" value="NZ_BAABEF010000001.1"/>
</dbReference>
<feature type="region of interest" description="Disordered" evidence="1">
    <location>
        <begin position="1"/>
        <end position="21"/>
    </location>
</feature>